<keyword evidence="1" id="KW-0732">Signal</keyword>
<name>A0A2K0UAP7_TRIHA</name>
<gene>
    <name evidence="2" type="ORF">THARTR1_04538</name>
</gene>
<accession>A0A2K0UAP7</accession>
<evidence type="ECO:0000313" key="2">
    <source>
        <dbReference type="EMBL" id="PNP54849.1"/>
    </source>
</evidence>
<dbReference type="EMBL" id="MTYI01000056">
    <property type="protein sequence ID" value="PNP54849.1"/>
    <property type="molecule type" value="Genomic_DNA"/>
</dbReference>
<evidence type="ECO:0000256" key="1">
    <source>
        <dbReference type="SAM" id="SignalP"/>
    </source>
</evidence>
<sequence>MQTSAIVTLLFGLMAQGALATVNLGTDSAGTPIAWISGQSECTHTITNGCDKRFTLSNGFTYYLKGCGGAGLTLFNNDNSFNANCRSVGSQHLACGVTENWSC</sequence>
<proteinExistence type="predicted"/>
<reference evidence="2 3" key="1">
    <citation type="submission" date="2017-02" db="EMBL/GenBank/DDBJ databases">
        <title>Genomes of Trichoderma spp. with biocontrol activity.</title>
        <authorList>
            <person name="Gardiner D."/>
            <person name="Kazan K."/>
            <person name="Vos C."/>
            <person name="Harvey P."/>
        </authorList>
    </citation>
    <scope>NUCLEOTIDE SEQUENCE [LARGE SCALE GENOMIC DNA]</scope>
    <source>
        <strain evidence="2 3">Tr1</strain>
    </source>
</reference>
<evidence type="ECO:0000313" key="3">
    <source>
        <dbReference type="Proteomes" id="UP000236290"/>
    </source>
</evidence>
<organism evidence="2 3">
    <name type="scientific">Trichoderma harzianum</name>
    <name type="common">Hypocrea lixii</name>
    <dbReference type="NCBI Taxonomy" id="5544"/>
    <lineage>
        <taxon>Eukaryota</taxon>
        <taxon>Fungi</taxon>
        <taxon>Dikarya</taxon>
        <taxon>Ascomycota</taxon>
        <taxon>Pezizomycotina</taxon>
        <taxon>Sordariomycetes</taxon>
        <taxon>Hypocreomycetidae</taxon>
        <taxon>Hypocreales</taxon>
        <taxon>Hypocreaceae</taxon>
        <taxon>Trichoderma</taxon>
    </lineage>
</organism>
<dbReference type="OrthoDB" id="4874416at2759"/>
<comment type="caution">
    <text evidence="2">The sequence shown here is derived from an EMBL/GenBank/DDBJ whole genome shotgun (WGS) entry which is preliminary data.</text>
</comment>
<evidence type="ECO:0008006" key="4">
    <source>
        <dbReference type="Google" id="ProtNLM"/>
    </source>
</evidence>
<feature type="chain" id="PRO_5014410792" description="Cyanovirin-N domain-containing protein" evidence="1">
    <location>
        <begin position="21"/>
        <end position="103"/>
    </location>
</feature>
<protein>
    <recommendedName>
        <fullName evidence="4">Cyanovirin-N domain-containing protein</fullName>
    </recommendedName>
</protein>
<feature type="signal peptide" evidence="1">
    <location>
        <begin position="1"/>
        <end position="20"/>
    </location>
</feature>
<dbReference type="AlphaFoldDB" id="A0A2K0UAP7"/>
<dbReference type="Proteomes" id="UP000236290">
    <property type="component" value="Unassembled WGS sequence"/>
</dbReference>